<evidence type="ECO:0000256" key="2">
    <source>
        <dbReference type="SAM" id="MobiDB-lite"/>
    </source>
</evidence>
<sequence>MFKATVQPKSEAHRTKTKIQLPISKASSTESASEEASDSDLSGGESDTQGEDSEDDINFIKKLNREKNGRSADRNQVSQVGKNSDGEVSDDDGQPQRSEKTKKRKRRATSPTSFGLILSQALEASEKSNVAGPSTTLSSLGRSANRMAKQHAEIELKRKQTAAARHQQQEQGHIRDVIGGWAPRPAVPFSEWLVQDPQKWRDQGAYVGGASQEKSLRRLAQTGVVKLFNAIRAAQNVGETNVNEVVPTNLSGAQKRKLQRLAGERGANKPINAAEAKTSDKTIEDDATLTRSKPNVLGSRGKNEALANLSKATFLELIKSSGSKPII</sequence>
<organism evidence="3 4">
    <name type="scientific">Austropuccinia psidii MF-1</name>
    <dbReference type="NCBI Taxonomy" id="1389203"/>
    <lineage>
        <taxon>Eukaryota</taxon>
        <taxon>Fungi</taxon>
        <taxon>Dikarya</taxon>
        <taxon>Basidiomycota</taxon>
        <taxon>Pucciniomycotina</taxon>
        <taxon>Pucciniomycetes</taxon>
        <taxon>Pucciniales</taxon>
        <taxon>Sphaerophragmiaceae</taxon>
        <taxon>Austropuccinia</taxon>
    </lineage>
</organism>
<keyword evidence="4" id="KW-1185">Reference proteome</keyword>
<dbReference type="OrthoDB" id="20949at2759"/>
<evidence type="ECO:0000313" key="3">
    <source>
        <dbReference type="EMBL" id="MBW0490953.1"/>
    </source>
</evidence>
<reference evidence="3" key="1">
    <citation type="submission" date="2021-03" db="EMBL/GenBank/DDBJ databases">
        <title>Draft genome sequence of rust myrtle Austropuccinia psidii MF-1, a brazilian biotype.</title>
        <authorList>
            <person name="Quecine M.C."/>
            <person name="Pachon D.M.R."/>
            <person name="Bonatelli M.L."/>
            <person name="Correr F.H."/>
            <person name="Franceschini L.M."/>
            <person name="Leite T.F."/>
            <person name="Margarido G.R.A."/>
            <person name="Almeida C.A."/>
            <person name="Ferrarezi J.A."/>
            <person name="Labate C.A."/>
        </authorList>
    </citation>
    <scope>NUCLEOTIDE SEQUENCE</scope>
    <source>
        <strain evidence="3">MF-1</strain>
    </source>
</reference>
<evidence type="ECO:0000256" key="1">
    <source>
        <dbReference type="ARBA" id="ARBA00007462"/>
    </source>
</evidence>
<proteinExistence type="inferred from homology"/>
<feature type="compositionally biased region" description="Basic and acidic residues" evidence="2">
    <location>
        <begin position="63"/>
        <end position="73"/>
    </location>
</feature>
<feature type="region of interest" description="Disordered" evidence="2">
    <location>
        <begin position="1"/>
        <end position="114"/>
    </location>
</feature>
<dbReference type="InterPro" id="IPR012459">
    <property type="entry name" value="Rrp15"/>
</dbReference>
<dbReference type="GO" id="GO:0000460">
    <property type="term" value="P:maturation of 5.8S rRNA"/>
    <property type="evidence" value="ECO:0007669"/>
    <property type="project" value="TreeGrafter"/>
</dbReference>
<gene>
    <name evidence="3" type="ORF">O181_030668</name>
</gene>
<feature type="compositionally biased region" description="Acidic residues" evidence="2">
    <location>
        <begin position="48"/>
        <end position="57"/>
    </location>
</feature>
<dbReference type="PANTHER" id="PTHR13245:SF14">
    <property type="entry name" value="RRP15-LIKE PROTEIN"/>
    <property type="match status" value="1"/>
</dbReference>
<comment type="similarity">
    <text evidence="1">Belongs to the RRP15 family.</text>
</comment>
<dbReference type="Pfam" id="PF07890">
    <property type="entry name" value="Rrp15p"/>
    <property type="match status" value="1"/>
</dbReference>
<evidence type="ECO:0000313" key="4">
    <source>
        <dbReference type="Proteomes" id="UP000765509"/>
    </source>
</evidence>
<accession>A0A9Q3CVY4</accession>
<protein>
    <recommendedName>
        <fullName evidence="5">RRP15-like protein</fullName>
    </recommendedName>
</protein>
<name>A0A9Q3CVY4_9BASI</name>
<comment type="caution">
    <text evidence="3">The sequence shown here is derived from an EMBL/GenBank/DDBJ whole genome shotgun (WGS) entry which is preliminary data.</text>
</comment>
<dbReference type="EMBL" id="AVOT02010836">
    <property type="protein sequence ID" value="MBW0490953.1"/>
    <property type="molecule type" value="Genomic_DNA"/>
</dbReference>
<evidence type="ECO:0008006" key="5">
    <source>
        <dbReference type="Google" id="ProtNLM"/>
    </source>
</evidence>
<dbReference type="GO" id="GO:0000470">
    <property type="term" value="P:maturation of LSU-rRNA"/>
    <property type="evidence" value="ECO:0007669"/>
    <property type="project" value="TreeGrafter"/>
</dbReference>
<dbReference type="Proteomes" id="UP000765509">
    <property type="component" value="Unassembled WGS sequence"/>
</dbReference>
<dbReference type="GO" id="GO:0030687">
    <property type="term" value="C:preribosome, large subunit precursor"/>
    <property type="evidence" value="ECO:0007669"/>
    <property type="project" value="TreeGrafter"/>
</dbReference>
<dbReference type="AlphaFoldDB" id="A0A9Q3CVY4"/>
<dbReference type="PANTHER" id="PTHR13245">
    <property type="entry name" value="RRP15-LIKE PROTEIN"/>
    <property type="match status" value="1"/>
</dbReference>